<dbReference type="Proteomes" id="UP000085678">
    <property type="component" value="Unplaced"/>
</dbReference>
<dbReference type="InterPro" id="IPR033438">
    <property type="entry name" value="MOLO1"/>
</dbReference>
<keyword evidence="2" id="KW-0732">Signal</keyword>
<evidence type="ECO:0000256" key="2">
    <source>
        <dbReference type="SAM" id="SignalP"/>
    </source>
</evidence>
<feature type="transmembrane region" description="Helical" evidence="1">
    <location>
        <begin position="299"/>
        <end position="327"/>
    </location>
</feature>
<proteinExistence type="predicted"/>
<organism evidence="3 4">
    <name type="scientific">Lingula anatina</name>
    <name type="common">Brachiopod</name>
    <name type="synonym">Lingula unguis</name>
    <dbReference type="NCBI Taxonomy" id="7574"/>
    <lineage>
        <taxon>Eukaryota</taxon>
        <taxon>Metazoa</taxon>
        <taxon>Spiralia</taxon>
        <taxon>Lophotrochozoa</taxon>
        <taxon>Brachiopoda</taxon>
        <taxon>Linguliformea</taxon>
        <taxon>Lingulata</taxon>
        <taxon>Lingulida</taxon>
        <taxon>Linguloidea</taxon>
        <taxon>Lingulidae</taxon>
        <taxon>Lingula</taxon>
    </lineage>
</organism>
<reference evidence="4" key="1">
    <citation type="submission" date="2025-08" db="UniProtKB">
        <authorList>
            <consortium name="RefSeq"/>
        </authorList>
    </citation>
    <scope>IDENTIFICATION</scope>
    <source>
        <tissue evidence="4">Gonads</tissue>
    </source>
</reference>
<evidence type="ECO:0000313" key="4">
    <source>
        <dbReference type="RefSeq" id="XP_013387437.1"/>
    </source>
</evidence>
<feature type="signal peptide" evidence="2">
    <location>
        <begin position="1"/>
        <end position="27"/>
    </location>
</feature>
<keyword evidence="1" id="KW-0812">Transmembrane</keyword>
<dbReference type="PANTHER" id="PTHR33748">
    <property type="entry name" value="PROTEIN CBG04600"/>
    <property type="match status" value="1"/>
</dbReference>
<keyword evidence="3" id="KW-1185">Reference proteome</keyword>
<sequence length="334" mass="36558">MKLRHGTNICSILFFTEFLCLRTVIFGQSLSSSKEREIDETKKGLVENTLSYRLSNISNPRIDFEGCGRTRKSWVCNPAGVLENLHAERLDHMIDDILNSTVCPCAKPCDNGVAGYSVSILVITSIYVPSGSSIFNELSGWGYALANQLWNFGTCGNDIVLVLSRDDDRRLEAYANELVSEKIGGTSCLYKILRGCRPYLFVKNYAAALQYAVISLKKVLLGEKCPEPKNSTDFIYDEDNNSVKINSRKQDNDLSEKDFVADAKDGGPESARQSGLHVEESSNKDGVPGLLISGTFFPWWAIVLIVAGAVLAISLLIAMICCCFGGCGGGRGYA</sequence>
<dbReference type="PANTHER" id="PTHR33748:SF5">
    <property type="entry name" value="GROUND-LIKE DOMAIN-CONTAINING PROTEIN"/>
    <property type="match status" value="1"/>
</dbReference>
<gene>
    <name evidence="4" type="primary">LOC106156645</name>
</gene>
<dbReference type="Pfam" id="PF17175">
    <property type="entry name" value="MOLO1"/>
    <property type="match status" value="1"/>
</dbReference>
<dbReference type="InParanoid" id="A0A1S3HN29"/>
<feature type="chain" id="PRO_5010383592" evidence="2">
    <location>
        <begin position="28"/>
        <end position="334"/>
    </location>
</feature>
<dbReference type="AlphaFoldDB" id="A0A1S3HN29"/>
<keyword evidence="1" id="KW-1133">Transmembrane helix</keyword>
<accession>A0A1S3HN29</accession>
<evidence type="ECO:0000313" key="3">
    <source>
        <dbReference type="Proteomes" id="UP000085678"/>
    </source>
</evidence>
<protein>
    <submittedName>
        <fullName evidence="4">Uncharacterized protein LOC106156645</fullName>
    </submittedName>
</protein>
<name>A0A1S3HN29_LINAN</name>
<dbReference type="GO" id="GO:0005892">
    <property type="term" value="C:acetylcholine-gated channel complex"/>
    <property type="evidence" value="ECO:0007669"/>
    <property type="project" value="InterPro"/>
</dbReference>
<dbReference type="KEGG" id="lak:106156645"/>
<dbReference type="GeneID" id="106156645"/>
<dbReference type="OrthoDB" id="8062037at2759"/>
<keyword evidence="1" id="KW-0472">Membrane</keyword>
<evidence type="ECO:0000256" key="1">
    <source>
        <dbReference type="SAM" id="Phobius"/>
    </source>
</evidence>
<dbReference type="RefSeq" id="XP_013387437.1">
    <property type="nucleotide sequence ID" value="XM_013531983.1"/>
</dbReference>
<dbReference type="Gene3D" id="3.10.310.50">
    <property type="match status" value="1"/>
</dbReference>